<evidence type="ECO:0000313" key="1">
    <source>
        <dbReference type="EMBL" id="KAL3571924.1"/>
    </source>
</evidence>
<dbReference type="Proteomes" id="UP000309997">
    <property type="component" value="Unassembled WGS sequence"/>
</dbReference>
<comment type="caution">
    <text evidence="1">The sequence shown here is derived from an EMBL/GenBank/DDBJ whole genome shotgun (WGS) entry which is preliminary data.</text>
</comment>
<proteinExistence type="predicted"/>
<evidence type="ECO:0000313" key="2">
    <source>
        <dbReference type="Proteomes" id="UP000309997"/>
    </source>
</evidence>
<sequence length="104" mass="11522">MHAINGVSRPIPRISSNQQGTEEAESKEALFLYERRSFEDGSCMVGASRPNKLLPFCHHFGPFLPGYKSAPTPQKRSDLTLGYKIYCSFSLPPTTSQETGKMPA</sequence>
<name>A0ACC4B0P6_POPAL</name>
<keyword evidence="2" id="KW-1185">Reference proteome</keyword>
<gene>
    <name evidence="1" type="ORF">D5086_025828</name>
</gene>
<organism evidence="1 2">
    <name type="scientific">Populus alba</name>
    <name type="common">White poplar</name>
    <dbReference type="NCBI Taxonomy" id="43335"/>
    <lineage>
        <taxon>Eukaryota</taxon>
        <taxon>Viridiplantae</taxon>
        <taxon>Streptophyta</taxon>
        <taxon>Embryophyta</taxon>
        <taxon>Tracheophyta</taxon>
        <taxon>Spermatophyta</taxon>
        <taxon>Magnoliopsida</taxon>
        <taxon>eudicotyledons</taxon>
        <taxon>Gunneridae</taxon>
        <taxon>Pentapetalae</taxon>
        <taxon>rosids</taxon>
        <taxon>fabids</taxon>
        <taxon>Malpighiales</taxon>
        <taxon>Salicaceae</taxon>
        <taxon>Saliceae</taxon>
        <taxon>Populus</taxon>
    </lineage>
</organism>
<reference evidence="1 2" key="1">
    <citation type="journal article" date="2024" name="Plant Biotechnol. J.">
        <title>Genome and CRISPR/Cas9 system of a widespread forest tree (Populus alba) in the world.</title>
        <authorList>
            <person name="Liu Y.J."/>
            <person name="Jiang P.F."/>
            <person name="Han X.M."/>
            <person name="Li X.Y."/>
            <person name="Wang H.M."/>
            <person name="Wang Y.J."/>
            <person name="Wang X.X."/>
            <person name="Zeng Q.Y."/>
        </authorList>
    </citation>
    <scope>NUCLEOTIDE SEQUENCE [LARGE SCALE GENOMIC DNA]</scope>
    <source>
        <strain evidence="2">cv. PAL-ZL1</strain>
    </source>
</reference>
<accession>A0ACC4B0P6</accession>
<protein>
    <submittedName>
        <fullName evidence="1">Uncharacterized protein</fullName>
    </submittedName>
</protein>
<dbReference type="EMBL" id="RCHU02000014">
    <property type="protein sequence ID" value="KAL3571924.1"/>
    <property type="molecule type" value="Genomic_DNA"/>
</dbReference>